<sequence length="74" mass="7806">TKANERKAAIAQTQEITAEEIAAANANVDNAVTEANNHIETANSQNEVDQAKTTGEASIDQVTPTVNKKATARN</sequence>
<dbReference type="AlphaFoldDB" id="A0A4Q7CQ93"/>
<evidence type="ECO:0000256" key="1">
    <source>
        <dbReference type="SAM" id="MobiDB-lite"/>
    </source>
</evidence>
<evidence type="ECO:0000313" key="3">
    <source>
        <dbReference type="EMBL" id="RZH98959.1"/>
    </source>
</evidence>
<dbReference type="Pfam" id="PF07564">
    <property type="entry name" value="DUF1542"/>
    <property type="match status" value="1"/>
</dbReference>
<gene>
    <name evidence="3" type="ORF">EIG99_14030</name>
</gene>
<feature type="non-terminal residue" evidence="3">
    <location>
        <position position="1"/>
    </location>
</feature>
<dbReference type="RefSeq" id="WP_130135903.1">
    <property type="nucleotide sequence ID" value="NZ_RQTE01000550.1"/>
</dbReference>
<protein>
    <submittedName>
        <fullName evidence="3">DUF1542 domain-containing protein</fullName>
    </submittedName>
</protein>
<feature type="region of interest" description="Disordered" evidence="1">
    <location>
        <begin position="39"/>
        <end position="74"/>
    </location>
</feature>
<feature type="domain" description="DUF1542" evidence="2">
    <location>
        <begin position="1"/>
        <end position="66"/>
    </location>
</feature>
<feature type="non-terminal residue" evidence="3">
    <location>
        <position position="74"/>
    </location>
</feature>
<proteinExistence type="predicted"/>
<comment type="caution">
    <text evidence="3">The sequence shown here is derived from an EMBL/GenBank/DDBJ whole genome shotgun (WGS) entry which is preliminary data.</text>
</comment>
<evidence type="ECO:0000313" key="4">
    <source>
        <dbReference type="Proteomes" id="UP000293854"/>
    </source>
</evidence>
<dbReference type="InterPro" id="IPR011439">
    <property type="entry name" value="DUF1542"/>
</dbReference>
<reference evidence="3 4" key="1">
    <citation type="submission" date="2018-11" db="EMBL/GenBank/DDBJ databases">
        <title>Genomic profiling of Staphylococcus species from a Poultry farm system in KwaZulu-Natal, South Africa.</title>
        <authorList>
            <person name="Amoako D.G."/>
            <person name="Somboro A.M."/>
            <person name="Abia A.L.K."/>
            <person name="Bester L.A."/>
            <person name="Essack S.Y."/>
        </authorList>
    </citation>
    <scope>NUCLEOTIDE SEQUENCE [LARGE SCALE GENOMIC DNA]</scope>
    <source>
        <strain evidence="3 4">SA11</strain>
    </source>
</reference>
<dbReference type="Proteomes" id="UP000293854">
    <property type="component" value="Unassembled WGS sequence"/>
</dbReference>
<organism evidence="3 4">
    <name type="scientific">Staphylococcus condimenti</name>
    <dbReference type="NCBI Taxonomy" id="70255"/>
    <lineage>
        <taxon>Bacteria</taxon>
        <taxon>Bacillati</taxon>
        <taxon>Bacillota</taxon>
        <taxon>Bacilli</taxon>
        <taxon>Bacillales</taxon>
        <taxon>Staphylococcaceae</taxon>
        <taxon>Staphylococcus</taxon>
    </lineage>
</organism>
<accession>A0A4Q7CQ93</accession>
<evidence type="ECO:0000259" key="2">
    <source>
        <dbReference type="Pfam" id="PF07564"/>
    </source>
</evidence>
<name>A0A4Q7CQ93_9STAP</name>
<dbReference type="EMBL" id="RQTE01000550">
    <property type="protein sequence ID" value="RZH98959.1"/>
    <property type="molecule type" value="Genomic_DNA"/>
</dbReference>